<proteinExistence type="predicted"/>
<dbReference type="AlphaFoldDB" id="A0A1X7UBJ0"/>
<protein>
    <submittedName>
        <fullName evidence="1">Uncharacterized protein</fullName>
    </submittedName>
</protein>
<dbReference type="EnsemblMetazoa" id="Aqu2.1.25136_001">
    <property type="protein sequence ID" value="Aqu2.1.25136_001"/>
    <property type="gene ID" value="Aqu2.1.25136"/>
</dbReference>
<reference evidence="1" key="1">
    <citation type="submission" date="2017-05" db="UniProtKB">
        <authorList>
            <consortium name="EnsemblMetazoa"/>
        </authorList>
    </citation>
    <scope>IDENTIFICATION</scope>
</reference>
<name>A0A1X7UBJ0_AMPQE</name>
<sequence length="64" mass="7352">MVTRKLEGAQALNLTITKSYNRLVVKLTNVFRDWDNFSNSWELESVMLACKHVIGRHMGENIAT</sequence>
<accession>A0A1X7UBJ0</accession>
<dbReference type="InParanoid" id="A0A1X7UBJ0"/>
<organism evidence="1">
    <name type="scientific">Amphimedon queenslandica</name>
    <name type="common">Sponge</name>
    <dbReference type="NCBI Taxonomy" id="400682"/>
    <lineage>
        <taxon>Eukaryota</taxon>
        <taxon>Metazoa</taxon>
        <taxon>Porifera</taxon>
        <taxon>Demospongiae</taxon>
        <taxon>Heteroscleromorpha</taxon>
        <taxon>Haplosclerida</taxon>
        <taxon>Niphatidae</taxon>
        <taxon>Amphimedon</taxon>
    </lineage>
</organism>
<evidence type="ECO:0000313" key="1">
    <source>
        <dbReference type="EnsemblMetazoa" id="Aqu2.1.25136_001"/>
    </source>
</evidence>